<sequence>MPRKKLQAAMKSGGGAVANVIPRHEKLTDEQMRLAAFEARDNQETSITDKMANDNRRNTLLAEMGFDWFDINSLTPNPNNSYTITDEDVKNLAGLIWNSKEIEPLILRETEDGIQIIDGERRWRACKLLAEKYGDAWRMVPGRCHKMGAISDEQANFIMHSSNIGQRNIKPSERAQGFKVLADKLVEWRKEDPALKGVNTKTYLAEHFGVSERTAQVLLNIARNLSKEGNDLLDAGSITQTQAEALSKLPSVKQDAVVNAMREENLTPDEITTLIEATKKAETETEPQPVSEITRTIKAEPQNKESKPAKDINGYLKSARNALRKAESAEGEADFRLIGEIKASIRNIEKSLE</sequence>
<dbReference type="SMART" id="SM00470">
    <property type="entry name" value="ParB"/>
    <property type="match status" value="1"/>
</dbReference>
<dbReference type="SUPFAM" id="SSF110849">
    <property type="entry name" value="ParB/Sulfiredoxin"/>
    <property type="match status" value="1"/>
</dbReference>
<dbReference type="PANTHER" id="PTHR33375">
    <property type="entry name" value="CHROMOSOME-PARTITIONING PROTEIN PARB-RELATED"/>
    <property type="match status" value="1"/>
</dbReference>
<dbReference type="InterPro" id="IPR036086">
    <property type="entry name" value="ParB/Sulfiredoxin_sf"/>
</dbReference>
<dbReference type="Gene3D" id="1.10.10.2830">
    <property type="match status" value="1"/>
</dbReference>
<dbReference type="InterPro" id="IPR050336">
    <property type="entry name" value="Chromosome_partition/occlusion"/>
</dbReference>
<dbReference type="GO" id="GO:0045881">
    <property type="term" value="P:positive regulation of sporulation resulting in formation of a cellular spore"/>
    <property type="evidence" value="ECO:0007669"/>
    <property type="project" value="TreeGrafter"/>
</dbReference>
<dbReference type="OrthoDB" id="9802051at2"/>
<name>A0A4Q2K0K1_9ACTN</name>
<dbReference type="Gene3D" id="3.90.1530.10">
    <property type="entry name" value="Conserved hypothetical protein from pyrococcus furiosus pfu- 392566-001, ParB domain"/>
    <property type="match status" value="1"/>
</dbReference>
<organism evidence="2 3">
    <name type="scientific">Senegalimassilia faecalis</name>
    <dbReference type="NCBI Taxonomy" id="2509433"/>
    <lineage>
        <taxon>Bacteria</taxon>
        <taxon>Bacillati</taxon>
        <taxon>Actinomycetota</taxon>
        <taxon>Coriobacteriia</taxon>
        <taxon>Coriobacteriales</taxon>
        <taxon>Coriobacteriaceae</taxon>
        <taxon>Senegalimassilia</taxon>
    </lineage>
</organism>
<accession>A0A4Q2K0K1</accession>
<protein>
    <recommendedName>
        <fullName evidence="1">ParB-like N-terminal domain-containing protein</fullName>
    </recommendedName>
</protein>
<dbReference type="SUPFAM" id="SSF109709">
    <property type="entry name" value="KorB DNA-binding domain-like"/>
    <property type="match status" value="1"/>
</dbReference>
<dbReference type="RefSeq" id="WP_129425485.1">
    <property type="nucleotide sequence ID" value="NZ_SDPW01000001.1"/>
</dbReference>
<comment type="caution">
    <text evidence="2">The sequence shown here is derived from an EMBL/GenBank/DDBJ whole genome shotgun (WGS) entry which is preliminary data.</text>
</comment>
<dbReference type="InterPro" id="IPR003115">
    <property type="entry name" value="ParB_N"/>
</dbReference>
<dbReference type="Proteomes" id="UP000293345">
    <property type="component" value="Unassembled WGS sequence"/>
</dbReference>
<dbReference type="PANTHER" id="PTHR33375:SF1">
    <property type="entry name" value="CHROMOSOME-PARTITIONING PROTEIN PARB-RELATED"/>
    <property type="match status" value="1"/>
</dbReference>
<dbReference type="AlphaFoldDB" id="A0A4Q2K0K1"/>
<dbReference type="GO" id="GO:0007059">
    <property type="term" value="P:chromosome segregation"/>
    <property type="evidence" value="ECO:0007669"/>
    <property type="project" value="TreeGrafter"/>
</dbReference>
<dbReference type="Pfam" id="PF02195">
    <property type="entry name" value="ParB_N"/>
    <property type="match status" value="1"/>
</dbReference>
<evidence type="ECO:0000313" key="3">
    <source>
        <dbReference type="Proteomes" id="UP000293345"/>
    </source>
</evidence>
<evidence type="ECO:0000313" key="2">
    <source>
        <dbReference type="EMBL" id="RXZ54776.1"/>
    </source>
</evidence>
<dbReference type="GO" id="GO:0005694">
    <property type="term" value="C:chromosome"/>
    <property type="evidence" value="ECO:0007669"/>
    <property type="project" value="TreeGrafter"/>
</dbReference>
<reference evidence="2 3" key="1">
    <citation type="submission" date="2019-01" db="EMBL/GenBank/DDBJ databases">
        <title>Senegalimassilia sp. nov. KGMB04484 isolated human feces.</title>
        <authorList>
            <person name="Han K.-I."/>
            <person name="Kim J.-S."/>
            <person name="Lee K.C."/>
            <person name="Suh M.K."/>
            <person name="Eom M.K."/>
            <person name="Lee J.H."/>
            <person name="Park S.-H."/>
            <person name="Kang S.W."/>
            <person name="Park J.-E."/>
            <person name="Oh B.S."/>
            <person name="Yu S.Y."/>
            <person name="Choi S.-H."/>
            <person name="Lee D.H."/>
            <person name="Yoon H."/>
            <person name="Kim B.-Y."/>
            <person name="Lee J.H."/>
            <person name="Lee J.-S."/>
        </authorList>
    </citation>
    <scope>NUCLEOTIDE SEQUENCE [LARGE SCALE GENOMIC DNA]</scope>
    <source>
        <strain evidence="2 3">KGMB04484</strain>
    </source>
</reference>
<feature type="domain" description="ParB-like N-terminal" evidence="1">
    <location>
        <begin position="67"/>
        <end position="156"/>
    </location>
</feature>
<proteinExistence type="predicted"/>
<keyword evidence="3" id="KW-1185">Reference proteome</keyword>
<gene>
    <name evidence="2" type="ORF">ET524_10015</name>
</gene>
<dbReference type="EMBL" id="SDPW01000001">
    <property type="protein sequence ID" value="RXZ54776.1"/>
    <property type="molecule type" value="Genomic_DNA"/>
</dbReference>
<evidence type="ECO:0000259" key="1">
    <source>
        <dbReference type="SMART" id="SM00470"/>
    </source>
</evidence>